<organism evidence="2 3">
    <name type="scientific">Umbelopsis vinacea</name>
    <dbReference type="NCBI Taxonomy" id="44442"/>
    <lineage>
        <taxon>Eukaryota</taxon>
        <taxon>Fungi</taxon>
        <taxon>Fungi incertae sedis</taxon>
        <taxon>Mucoromycota</taxon>
        <taxon>Mucoromycotina</taxon>
        <taxon>Umbelopsidomycetes</taxon>
        <taxon>Umbelopsidales</taxon>
        <taxon>Umbelopsidaceae</taxon>
        <taxon>Umbelopsis</taxon>
    </lineage>
</organism>
<keyword evidence="3" id="KW-1185">Reference proteome</keyword>
<evidence type="ECO:0000313" key="3">
    <source>
        <dbReference type="Proteomes" id="UP000612746"/>
    </source>
</evidence>
<dbReference type="SUPFAM" id="SSF50978">
    <property type="entry name" value="WD40 repeat-like"/>
    <property type="match status" value="1"/>
</dbReference>
<dbReference type="Proteomes" id="UP000612746">
    <property type="component" value="Unassembled WGS sequence"/>
</dbReference>
<dbReference type="PANTHER" id="PTHR44156">
    <property type="entry name" value="SUPERNUMERARY LIMBS, ISOFORM B-RELATED"/>
    <property type="match status" value="1"/>
</dbReference>
<dbReference type="InterPro" id="IPR053299">
    <property type="entry name" value="ASTRA_WD_repeat"/>
</dbReference>
<dbReference type="InterPro" id="IPR001680">
    <property type="entry name" value="WD40_rpt"/>
</dbReference>
<gene>
    <name evidence="2" type="ORF">INT44_008218</name>
</gene>
<evidence type="ECO:0000313" key="2">
    <source>
        <dbReference type="EMBL" id="KAG2177704.1"/>
    </source>
</evidence>
<dbReference type="Gene3D" id="2.130.10.10">
    <property type="entry name" value="YVTN repeat-like/Quinoprotein amine dehydrogenase"/>
    <property type="match status" value="3"/>
</dbReference>
<protein>
    <submittedName>
        <fullName evidence="2">Uncharacterized protein</fullName>
    </submittedName>
</protein>
<dbReference type="OrthoDB" id="10257301at2759"/>
<reference evidence="2" key="1">
    <citation type="submission" date="2020-12" db="EMBL/GenBank/DDBJ databases">
        <title>Metabolic potential, ecology and presence of endohyphal bacteria is reflected in genomic diversity of Mucoromycotina.</title>
        <authorList>
            <person name="Muszewska A."/>
            <person name="Okrasinska A."/>
            <person name="Steczkiewicz K."/>
            <person name="Drgas O."/>
            <person name="Orlowska M."/>
            <person name="Perlinska-Lenart U."/>
            <person name="Aleksandrzak-Piekarczyk T."/>
            <person name="Szatraj K."/>
            <person name="Zielenkiewicz U."/>
            <person name="Pilsyk S."/>
            <person name="Malc E."/>
            <person name="Mieczkowski P."/>
            <person name="Kruszewska J.S."/>
            <person name="Biernat P."/>
            <person name="Pawlowska J."/>
        </authorList>
    </citation>
    <scope>NUCLEOTIDE SEQUENCE</scope>
    <source>
        <strain evidence="2">WA0000051536</strain>
    </source>
</reference>
<accession>A0A8H7PNX1</accession>
<name>A0A8H7PNX1_9FUNG</name>
<dbReference type="PROSITE" id="PS50294">
    <property type="entry name" value="WD_REPEATS_REGION"/>
    <property type="match status" value="1"/>
</dbReference>
<feature type="repeat" description="WD" evidence="1">
    <location>
        <begin position="206"/>
        <end position="247"/>
    </location>
</feature>
<dbReference type="Pfam" id="PF00400">
    <property type="entry name" value="WD40"/>
    <property type="match status" value="2"/>
</dbReference>
<dbReference type="InterPro" id="IPR015943">
    <property type="entry name" value="WD40/YVTN_repeat-like_dom_sf"/>
</dbReference>
<dbReference type="AlphaFoldDB" id="A0A8H7PNX1"/>
<sequence length="442" mass="48182">MSQVQHLAHVTVQPDWQAVIQDVSNNKVQEEAFWISGYYQESVHGKARVSTGKGPQKDCNVVGESGVDVQLHNDRTLQIGCPGVDIKKTTVKGFIIEYAPFATSSRIPKPLNCMDISPNNELYATATDNFIKVGDLVNGHVHRDLNGHIGEVTTLEFFPSGQGMSIEGKWRHLHRFADLSTVLLSGGTDFQVKIWSVLDGSNPVTLKGHTAAITSTAMVDRGRNVLSSSKDGTIRLWECGSATTLSTITCASGVNAIEIGVLPDIWRSEDSDLNTDPREVSTKNNLVLAALSDGFLQAFDLGTKKEVFRTQPFDGEATCCAYHPERGVIATGSSKGIIEIYNIKDMKTPIVRCQRDENGIQQLGFKLNDNGELTLCVATADGSLFETSPLETIMNTSKASIEVEYTGYDVDPIYSMRITSKGVAGLRGVVCAGRDGFIRRFE</sequence>
<evidence type="ECO:0000256" key="1">
    <source>
        <dbReference type="PROSITE-ProRule" id="PRU00221"/>
    </source>
</evidence>
<keyword evidence="1" id="KW-0853">WD repeat</keyword>
<dbReference type="EMBL" id="JAEPRA010000012">
    <property type="protein sequence ID" value="KAG2177704.1"/>
    <property type="molecule type" value="Genomic_DNA"/>
</dbReference>
<comment type="caution">
    <text evidence="2">The sequence shown here is derived from an EMBL/GenBank/DDBJ whole genome shotgun (WGS) entry which is preliminary data.</text>
</comment>
<proteinExistence type="predicted"/>
<dbReference type="PROSITE" id="PS50082">
    <property type="entry name" value="WD_REPEATS_2"/>
    <property type="match status" value="1"/>
</dbReference>
<dbReference type="InterPro" id="IPR036322">
    <property type="entry name" value="WD40_repeat_dom_sf"/>
</dbReference>
<dbReference type="SMART" id="SM00320">
    <property type="entry name" value="WD40"/>
    <property type="match status" value="4"/>
</dbReference>